<dbReference type="Proteomes" id="UP001596058">
    <property type="component" value="Unassembled WGS sequence"/>
</dbReference>
<name>A0ABW1D9N5_9ACTN</name>
<evidence type="ECO:0000313" key="1">
    <source>
        <dbReference type="EMBL" id="MFC5834512.1"/>
    </source>
</evidence>
<dbReference type="EMBL" id="JBHSPA010000112">
    <property type="protein sequence ID" value="MFC5834512.1"/>
    <property type="molecule type" value="Genomic_DNA"/>
</dbReference>
<gene>
    <name evidence="1" type="ORF">ACFPZ3_62625</name>
</gene>
<evidence type="ECO:0000313" key="2">
    <source>
        <dbReference type="Proteomes" id="UP001596058"/>
    </source>
</evidence>
<proteinExistence type="predicted"/>
<comment type="caution">
    <text evidence="1">The sequence shown here is derived from an EMBL/GenBank/DDBJ whole genome shotgun (WGS) entry which is preliminary data.</text>
</comment>
<protein>
    <submittedName>
        <fullName evidence="1">Uncharacterized protein</fullName>
    </submittedName>
</protein>
<keyword evidence="2" id="KW-1185">Reference proteome</keyword>
<reference evidence="2" key="1">
    <citation type="journal article" date="2019" name="Int. J. Syst. Evol. Microbiol.">
        <title>The Global Catalogue of Microorganisms (GCM) 10K type strain sequencing project: providing services to taxonomists for standard genome sequencing and annotation.</title>
        <authorList>
            <consortium name="The Broad Institute Genomics Platform"/>
            <consortium name="The Broad Institute Genome Sequencing Center for Infectious Disease"/>
            <person name="Wu L."/>
            <person name="Ma J."/>
        </authorList>
    </citation>
    <scope>NUCLEOTIDE SEQUENCE [LARGE SCALE GENOMIC DNA]</scope>
    <source>
        <strain evidence="2">CCUG 53903</strain>
    </source>
</reference>
<dbReference type="RefSeq" id="WP_379523924.1">
    <property type="nucleotide sequence ID" value="NZ_JBHSPA010000112.1"/>
</dbReference>
<organism evidence="1 2">
    <name type="scientific">Nonomuraea insulae</name>
    <dbReference type="NCBI Taxonomy" id="1616787"/>
    <lineage>
        <taxon>Bacteria</taxon>
        <taxon>Bacillati</taxon>
        <taxon>Actinomycetota</taxon>
        <taxon>Actinomycetes</taxon>
        <taxon>Streptosporangiales</taxon>
        <taxon>Streptosporangiaceae</taxon>
        <taxon>Nonomuraea</taxon>
    </lineage>
</organism>
<sequence length="49" mass="4992">MSPHGSNAPLRTAVVGAGDIGPGDPYYTELYGGAPGWAPAGPREEEDHA</sequence>
<accession>A0ABW1D9N5</accession>